<keyword evidence="1" id="KW-0805">Transcription regulation</keyword>
<reference evidence="5 6" key="1">
    <citation type="submission" date="2019-12" db="EMBL/GenBank/DDBJ databases">
        <title>Nocardia sp. nov. ET3-3 isolated from soil.</title>
        <authorList>
            <person name="Kanchanasin P."/>
            <person name="Tanasupawat S."/>
            <person name="Yuki M."/>
            <person name="Kudo T."/>
        </authorList>
    </citation>
    <scope>NUCLEOTIDE SEQUENCE [LARGE SCALE GENOMIC DNA]</scope>
    <source>
        <strain evidence="5 6">ET3-3</strain>
    </source>
</reference>
<evidence type="ECO:0000256" key="2">
    <source>
        <dbReference type="ARBA" id="ARBA00023125"/>
    </source>
</evidence>
<proteinExistence type="predicted"/>
<feature type="domain" description="HTH araC/xylS-type" evidence="4">
    <location>
        <begin position="154"/>
        <end position="253"/>
    </location>
</feature>
<dbReference type="PANTHER" id="PTHR46796:SF15">
    <property type="entry name" value="BLL1074 PROTEIN"/>
    <property type="match status" value="1"/>
</dbReference>
<keyword evidence="6" id="KW-1185">Reference proteome</keyword>
<dbReference type="SMART" id="SM00342">
    <property type="entry name" value="HTH_ARAC"/>
    <property type="match status" value="1"/>
</dbReference>
<evidence type="ECO:0000313" key="6">
    <source>
        <dbReference type="Proteomes" id="UP000466794"/>
    </source>
</evidence>
<organism evidence="5 6">
    <name type="scientific">Nocardia terrae</name>
    <dbReference type="NCBI Taxonomy" id="2675851"/>
    <lineage>
        <taxon>Bacteria</taxon>
        <taxon>Bacillati</taxon>
        <taxon>Actinomycetota</taxon>
        <taxon>Actinomycetes</taxon>
        <taxon>Mycobacteriales</taxon>
        <taxon>Nocardiaceae</taxon>
        <taxon>Nocardia</taxon>
    </lineage>
</organism>
<comment type="caution">
    <text evidence="5">The sequence shown here is derived from an EMBL/GenBank/DDBJ whole genome shotgun (WGS) entry which is preliminary data.</text>
</comment>
<evidence type="ECO:0000256" key="3">
    <source>
        <dbReference type="ARBA" id="ARBA00023163"/>
    </source>
</evidence>
<gene>
    <name evidence="5" type="ORF">GPX89_38125</name>
</gene>
<dbReference type="Proteomes" id="UP000466794">
    <property type="component" value="Unassembled WGS sequence"/>
</dbReference>
<dbReference type="PROSITE" id="PS01124">
    <property type="entry name" value="HTH_ARAC_FAMILY_2"/>
    <property type="match status" value="1"/>
</dbReference>
<evidence type="ECO:0000259" key="4">
    <source>
        <dbReference type="PROSITE" id="PS01124"/>
    </source>
</evidence>
<dbReference type="Gene3D" id="1.10.10.60">
    <property type="entry name" value="Homeodomain-like"/>
    <property type="match status" value="1"/>
</dbReference>
<dbReference type="GO" id="GO:0043565">
    <property type="term" value="F:sequence-specific DNA binding"/>
    <property type="evidence" value="ECO:0007669"/>
    <property type="project" value="InterPro"/>
</dbReference>
<name>A0A7K1V8Q9_9NOCA</name>
<dbReference type="InterPro" id="IPR018060">
    <property type="entry name" value="HTH_AraC"/>
</dbReference>
<sequence>MDWDFAGPVRATPAGGTVIGYRDVGGAGLDLQVAGTAAVTLVIGFEGSEVTVDDALGQRSMGGFVAGLPIEAMRIRGERAECVEIRLSPFQAYSVLGISPMELGRGVTDLEELWGERARRLREQLAAAGTWDERFELTKTALAQGGRRARGPDPEVLAGWEHILASRGQVRIGELAQELGWSHKRLWARFESQIGLTPKRTAMLVRFRCAVDGLLAGGPAAEVAAGCGYADQAHLCRDISAFADRTPGALTADYLPDIARQRYRAWGKFLQYRA</sequence>
<dbReference type="Pfam" id="PF12833">
    <property type="entry name" value="HTH_18"/>
    <property type="match status" value="1"/>
</dbReference>
<dbReference type="EMBL" id="WRPP01000011">
    <property type="protein sequence ID" value="MVU83043.1"/>
    <property type="molecule type" value="Genomic_DNA"/>
</dbReference>
<protein>
    <submittedName>
        <fullName evidence="5">Helix-turn-helix domain-containing protein</fullName>
    </submittedName>
</protein>
<dbReference type="InterPro" id="IPR050204">
    <property type="entry name" value="AraC_XylS_family_regulators"/>
</dbReference>
<evidence type="ECO:0000313" key="5">
    <source>
        <dbReference type="EMBL" id="MVU83043.1"/>
    </source>
</evidence>
<keyword evidence="3" id="KW-0804">Transcription</keyword>
<accession>A0A7K1V8Q9</accession>
<dbReference type="AlphaFoldDB" id="A0A7K1V8Q9"/>
<keyword evidence="2" id="KW-0238">DNA-binding</keyword>
<dbReference type="PANTHER" id="PTHR46796">
    <property type="entry name" value="HTH-TYPE TRANSCRIPTIONAL ACTIVATOR RHAS-RELATED"/>
    <property type="match status" value="1"/>
</dbReference>
<dbReference type="RefSeq" id="WP_157392618.1">
    <property type="nucleotide sequence ID" value="NZ_WRPP01000011.1"/>
</dbReference>
<dbReference type="GO" id="GO:0003700">
    <property type="term" value="F:DNA-binding transcription factor activity"/>
    <property type="evidence" value="ECO:0007669"/>
    <property type="project" value="InterPro"/>
</dbReference>
<evidence type="ECO:0000256" key="1">
    <source>
        <dbReference type="ARBA" id="ARBA00023015"/>
    </source>
</evidence>